<dbReference type="OrthoDB" id="5735516at2"/>
<comment type="caution">
    <text evidence="2">The sequence shown here is derived from an EMBL/GenBank/DDBJ whole genome shotgun (WGS) entry which is preliminary data.</text>
</comment>
<evidence type="ECO:0000313" key="2">
    <source>
        <dbReference type="EMBL" id="KMQ66329.1"/>
    </source>
</evidence>
<reference evidence="2 3" key="1">
    <citation type="journal article" date="2013" name="Int. J. Syst. Evol. Microbiol.">
        <title>Chryseobacterium angstadtii sp. nov., isolated from a newt tank.</title>
        <authorList>
            <person name="Kirk K.E."/>
            <person name="Hoffman J.A."/>
            <person name="Smith K.A."/>
            <person name="Strahan B.L."/>
            <person name="Failor K.C."/>
            <person name="Krebs J.E."/>
            <person name="Gale A.N."/>
            <person name="Do T.D."/>
            <person name="Sontag T.C."/>
            <person name="Batties A.M."/>
            <person name="Mistiszyn K."/>
            <person name="Newman J.D."/>
        </authorList>
    </citation>
    <scope>NUCLEOTIDE SEQUENCE [LARGE SCALE GENOMIC DNA]</scope>
    <source>
        <strain evidence="2 3">KM</strain>
    </source>
</reference>
<evidence type="ECO:0000256" key="1">
    <source>
        <dbReference type="SAM" id="Phobius"/>
    </source>
</evidence>
<dbReference type="AlphaFoldDB" id="A0A0J7IK66"/>
<dbReference type="Proteomes" id="UP000036261">
    <property type="component" value="Unassembled WGS sequence"/>
</dbReference>
<name>A0A0J7IK66_9FLAO</name>
<keyword evidence="1" id="KW-1133">Transmembrane helix</keyword>
<proteinExistence type="predicted"/>
<accession>A0A0J7IK66</accession>
<keyword evidence="1" id="KW-0812">Transmembrane</keyword>
<evidence type="ECO:0000313" key="3">
    <source>
        <dbReference type="Proteomes" id="UP000036261"/>
    </source>
</evidence>
<gene>
    <name evidence="2" type="ORF">ACM46_01935</name>
</gene>
<sequence length="164" mass="18547">MIVNLLIKMKKLLYISGILTFFVLMSFMYVDFFSSMTKVDYIDGSKTLKFTTKMNTNHISDAIKINPNTAGFEAEVKKYVNNNFDVYINGSPKTITFTGSQVSGETVWVYFETGGVSDISTMKVKNTILLSAFPKQFNIVSVSYKGNQKVMNFQRGKEVNEVSF</sequence>
<keyword evidence="3" id="KW-1185">Reference proteome</keyword>
<dbReference type="STRING" id="558151.ACM46_01935"/>
<dbReference type="Pfam" id="PF20420">
    <property type="entry name" value="DUF6702"/>
    <property type="match status" value="1"/>
</dbReference>
<keyword evidence="1" id="KW-0472">Membrane</keyword>
<dbReference type="InterPro" id="IPR046525">
    <property type="entry name" value="DUF6702"/>
</dbReference>
<dbReference type="EMBL" id="LFND01000001">
    <property type="protein sequence ID" value="KMQ66329.1"/>
    <property type="molecule type" value="Genomic_DNA"/>
</dbReference>
<organism evidence="2 3">
    <name type="scientific">Chryseobacterium angstadtii</name>
    <dbReference type="NCBI Taxonomy" id="558151"/>
    <lineage>
        <taxon>Bacteria</taxon>
        <taxon>Pseudomonadati</taxon>
        <taxon>Bacteroidota</taxon>
        <taxon>Flavobacteriia</taxon>
        <taxon>Flavobacteriales</taxon>
        <taxon>Weeksellaceae</taxon>
        <taxon>Chryseobacterium group</taxon>
        <taxon>Chryseobacterium</taxon>
    </lineage>
</organism>
<dbReference type="PATRIC" id="fig|558151.6.peg.400"/>
<feature type="transmembrane region" description="Helical" evidence="1">
    <location>
        <begin position="12"/>
        <end position="30"/>
    </location>
</feature>
<protein>
    <submittedName>
        <fullName evidence="2">M penetrans family 1 protein</fullName>
    </submittedName>
</protein>